<organism evidence="9 10">
    <name type="scientific">Mycena pura</name>
    <dbReference type="NCBI Taxonomy" id="153505"/>
    <lineage>
        <taxon>Eukaryota</taxon>
        <taxon>Fungi</taxon>
        <taxon>Dikarya</taxon>
        <taxon>Basidiomycota</taxon>
        <taxon>Agaricomycotina</taxon>
        <taxon>Agaricomycetes</taxon>
        <taxon>Agaricomycetidae</taxon>
        <taxon>Agaricales</taxon>
        <taxon>Marasmiineae</taxon>
        <taxon>Mycenaceae</taxon>
        <taxon>Mycena</taxon>
    </lineage>
</organism>
<dbReference type="InterPro" id="IPR036397">
    <property type="entry name" value="RNaseH_sf"/>
</dbReference>
<dbReference type="Proteomes" id="UP001219525">
    <property type="component" value="Unassembled WGS sequence"/>
</dbReference>
<dbReference type="GO" id="GO:0043137">
    <property type="term" value="P:DNA replication, removal of RNA primer"/>
    <property type="evidence" value="ECO:0007669"/>
    <property type="project" value="TreeGrafter"/>
</dbReference>
<evidence type="ECO:0000256" key="4">
    <source>
        <dbReference type="ARBA" id="ARBA00022722"/>
    </source>
</evidence>
<dbReference type="PROSITE" id="PS50879">
    <property type="entry name" value="RNASE_H_1"/>
    <property type="match status" value="1"/>
</dbReference>
<evidence type="ECO:0000256" key="1">
    <source>
        <dbReference type="ARBA" id="ARBA00000077"/>
    </source>
</evidence>
<dbReference type="GO" id="GO:0004523">
    <property type="term" value="F:RNA-DNA hybrid ribonuclease activity"/>
    <property type="evidence" value="ECO:0007669"/>
    <property type="project" value="UniProtKB-EC"/>
</dbReference>
<protein>
    <recommendedName>
        <fullName evidence="3">ribonuclease H</fullName>
        <ecNumber evidence="3">3.1.26.4</ecNumber>
    </recommendedName>
</protein>
<dbReference type="InterPro" id="IPR002156">
    <property type="entry name" value="RNaseH_domain"/>
</dbReference>
<keyword evidence="4" id="KW-0540">Nuclease</keyword>
<keyword evidence="7" id="KW-0378">Hydrolase</keyword>
<evidence type="ECO:0000256" key="3">
    <source>
        <dbReference type="ARBA" id="ARBA00012180"/>
    </source>
</evidence>
<keyword evidence="5" id="KW-0479">Metal-binding</keyword>
<dbReference type="GO" id="GO:0003676">
    <property type="term" value="F:nucleic acid binding"/>
    <property type="evidence" value="ECO:0007669"/>
    <property type="project" value="InterPro"/>
</dbReference>
<feature type="non-terminal residue" evidence="9">
    <location>
        <position position="184"/>
    </location>
</feature>
<dbReference type="Pfam" id="PF00075">
    <property type="entry name" value="RNase_H"/>
    <property type="match status" value="1"/>
</dbReference>
<dbReference type="AlphaFoldDB" id="A0AAD6VG37"/>
<evidence type="ECO:0000256" key="2">
    <source>
        <dbReference type="ARBA" id="ARBA00005300"/>
    </source>
</evidence>
<dbReference type="CDD" id="cd09280">
    <property type="entry name" value="RNase_HI_eukaryote_like"/>
    <property type="match status" value="1"/>
</dbReference>
<evidence type="ECO:0000313" key="9">
    <source>
        <dbReference type="EMBL" id="KAJ7212082.1"/>
    </source>
</evidence>
<proteinExistence type="inferred from homology"/>
<comment type="caution">
    <text evidence="9">The sequence shown here is derived from an EMBL/GenBank/DDBJ whole genome shotgun (WGS) entry which is preliminary data.</text>
</comment>
<evidence type="ECO:0000256" key="6">
    <source>
        <dbReference type="ARBA" id="ARBA00022759"/>
    </source>
</evidence>
<comment type="similarity">
    <text evidence="2">Belongs to the RNase H family.</text>
</comment>
<accession>A0AAD6VG37</accession>
<dbReference type="SUPFAM" id="SSF53098">
    <property type="entry name" value="Ribonuclease H-like"/>
    <property type="match status" value="1"/>
</dbReference>
<evidence type="ECO:0000256" key="7">
    <source>
        <dbReference type="ARBA" id="ARBA00022801"/>
    </source>
</evidence>
<comment type="catalytic activity">
    <reaction evidence="1">
        <text>Endonucleolytic cleavage to 5'-phosphomonoester.</text>
        <dbReference type="EC" id="3.1.26.4"/>
    </reaction>
</comment>
<dbReference type="InterPro" id="IPR012337">
    <property type="entry name" value="RNaseH-like_sf"/>
</dbReference>
<dbReference type="InterPro" id="IPR050092">
    <property type="entry name" value="RNase_H"/>
</dbReference>
<evidence type="ECO:0000256" key="5">
    <source>
        <dbReference type="ARBA" id="ARBA00022723"/>
    </source>
</evidence>
<keyword evidence="6" id="KW-0255">Endonuclease</keyword>
<evidence type="ECO:0000313" key="10">
    <source>
        <dbReference type="Proteomes" id="UP001219525"/>
    </source>
</evidence>
<dbReference type="EC" id="3.1.26.4" evidence="3"/>
<sequence>MHLQQSDLHAPRETEFDEWMQEMLADAMDEDDLASFTYGTSFPSISRTKQVYVDGSCLRQASTHAAAGAGIFWGPNNPANKGVRVPGEQTNNRAELFAILTVLADTPTNVPLDFRTDSLYAIETIVTQGLSLAQRGWKCANNDLLKAIQYQIRRRPVSVQFHHVRGHTGNFSNEEADRLAKLGA</sequence>
<dbReference type="GO" id="GO:0046872">
    <property type="term" value="F:metal ion binding"/>
    <property type="evidence" value="ECO:0007669"/>
    <property type="project" value="UniProtKB-KW"/>
</dbReference>
<reference evidence="9" key="1">
    <citation type="submission" date="2023-03" db="EMBL/GenBank/DDBJ databases">
        <title>Massive genome expansion in bonnet fungi (Mycena s.s.) driven by repeated elements and novel gene families across ecological guilds.</title>
        <authorList>
            <consortium name="Lawrence Berkeley National Laboratory"/>
            <person name="Harder C.B."/>
            <person name="Miyauchi S."/>
            <person name="Viragh M."/>
            <person name="Kuo A."/>
            <person name="Thoen E."/>
            <person name="Andreopoulos B."/>
            <person name="Lu D."/>
            <person name="Skrede I."/>
            <person name="Drula E."/>
            <person name="Henrissat B."/>
            <person name="Morin E."/>
            <person name="Kohler A."/>
            <person name="Barry K."/>
            <person name="LaButti K."/>
            <person name="Morin E."/>
            <person name="Salamov A."/>
            <person name="Lipzen A."/>
            <person name="Mereny Z."/>
            <person name="Hegedus B."/>
            <person name="Baldrian P."/>
            <person name="Stursova M."/>
            <person name="Weitz H."/>
            <person name="Taylor A."/>
            <person name="Grigoriev I.V."/>
            <person name="Nagy L.G."/>
            <person name="Martin F."/>
            <person name="Kauserud H."/>
        </authorList>
    </citation>
    <scope>NUCLEOTIDE SEQUENCE</scope>
    <source>
        <strain evidence="9">9144</strain>
    </source>
</reference>
<dbReference type="PANTHER" id="PTHR10642">
    <property type="entry name" value="RIBONUCLEASE H1"/>
    <property type="match status" value="1"/>
</dbReference>
<feature type="domain" description="RNase H type-1" evidence="8">
    <location>
        <begin position="45"/>
        <end position="184"/>
    </location>
</feature>
<evidence type="ECO:0000259" key="8">
    <source>
        <dbReference type="PROSITE" id="PS50879"/>
    </source>
</evidence>
<name>A0AAD6VG37_9AGAR</name>
<dbReference type="EMBL" id="JARJCW010000024">
    <property type="protein sequence ID" value="KAJ7212082.1"/>
    <property type="molecule type" value="Genomic_DNA"/>
</dbReference>
<gene>
    <name evidence="9" type="ORF">GGX14DRAFT_362269</name>
</gene>
<dbReference type="Gene3D" id="3.30.420.10">
    <property type="entry name" value="Ribonuclease H-like superfamily/Ribonuclease H"/>
    <property type="match status" value="1"/>
</dbReference>
<dbReference type="PANTHER" id="PTHR10642:SF26">
    <property type="entry name" value="RIBONUCLEASE H1"/>
    <property type="match status" value="1"/>
</dbReference>
<keyword evidence="10" id="KW-1185">Reference proteome</keyword>